<reference evidence="4 5" key="2">
    <citation type="submission" date="2024-07" db="EMBL/GenBank/DDBJ databases">
        <authorList>
            <person name="Akdeniz Z."/>
        </authorList>
    </citation>
    <scope>NUCLEOTIDE SEQUENCE [LARGE SCALE GENOMIC DNA]</scope>
</reference>
<comment type="caution">
    <text evidence="3">The sequence shown here is derived from an EMBL/GenBank/DDBJ whole genome shotgun (WGS) entry which is preliminary data.</text>
</comment>
<dbReference type="EMBL" id="CAXDID020000254">
    <property type="protein sequence ID" value="CAL6065250.1"/>
    <property type="molecule type" value="Genomic_DNA"/>
</dbReference>
<protein>
    <submittedName>
        <fullName evidence="3">Uncharacterized protein</fullName>
    </submittedName>
</protein>
<accession>A0AA86UC83</accession>
<keyword evidence="1" id="KW-0175">Coiled coil</keyword>
<gene>
    <name evidence="3" type="ORF">HINF_LOCUS24078</name>
    <name evidence="4" type="ORF">HINF_LOCUS51751</name>
</gene>
<feature type="region of interest" description="Disordered" evidence="2">
    <location>
        <begin position="482"/>
        <end position="529"/>
    </location>
</feature>
<evidence type="ECO:0000256" key="1">
    <source>
        <dbReference type="SAM" id="Coils"/>
    </source>
</evidence>
<evidence type="ECO:0000313" key="4">
    <source>
        <dbReference type="EMBL" id="CAL6065250.1"/>
    </source>
</evidence>
<sequence length="627" mass="72536">MPLPSQYFVDKTEALVISNALHSAIGDSNLRLNEIRNKQFKKVSSSVNMQQPSQATNPYTTMQSSRDLKSKEKHRQIFTVLPTKDETLAEADDLLKRNTDLTQKVAQHMNVKDVGIDLGDIKIAQKREAYYVQGHVVIQPAQFELENDHVQVIDHTVEQYVTNNEAILDELDTQQKVKLDNRIPKRIIDYKEQQKKNELKLKQAAEKAEAEQVIVAVQNKQQIIKKKTKLQQHQPPIIKTITKQMLDNVNQLQLNQNNFISGSCQCKCHQTHQQNRICPLCFCVQDKEETQIIQNTSHNLLKDAQIPTYKQPEQNMQTFEGKITNEVIKQLVDQQMSKLSPNKQLLLAAEQTKNLANKMWSPVLRSDISPGIDLMQLEKMLSEKSNYDLNQISFENETKMKLRTQSVLAKALIQNFKPSKFDIEKEENKQVKKQQRMQDIQTLIEVRKKEDNAVMKQIHDGQEKDTLKQSLELIRSRTQISTQISNCSPQPLESNNQTITNTTSPDSVIHSPQSPKHPYIPKPRAESPMKVARNCKSELRPVKSKYMNQTAQQQKQILNKQTINEQNRNQTKKRLQELVEETNMTEEQIQQMAERTRKRLEEMDAKINAHIEKSYEPVNFSVLRKVL</sequence>
<organism evidence="3">
    <name type="scientific">Hexamita inflata</name>
    <dbReference type="NCBI Taxonomy" id="28002"/>
    <lineage>
        <taxon>Eukaryota</taxon>
        <taxon>Metamonada</taxon>
        <taxon>Diplomonadida</taxon>
        <taxon>Hexamitidae</taxon>
        <taxon>Hexamitinae</taxon>
        <taxon>Hexamita</taxon>
    </lineage>
</organism>
<dbReference type="AlphaFoldDB" id="A0AA86UC83"/>
<dbReference type="Proteomes" id="UP001642409">
    <property type="component" value="Unassembled WGS sequence"/>
</dbReference>
<feature type="coiled-coil region" evidence="1">
    <location>
        <begin position="568"/>
        <end position="613"/>
    </location>
</feature>
<dbReference type="EMBL" id="CATOUU010000636">
    <property type="protein sequence ID" value="CAI9936433.1"/>
    <property type="molecule type" value="Genomic_DNA"/>
</dbReference>
<feature type="region of interest" description="Disordered" evidence="2">
    <location>
        <begin position="45"/>
        <end position="68"/>
    </location>
</feature>
<feature type="compositionally biased region" description="Polar residues" evidence="2">
    <location>
        <begin position="482"/>
        <end position="514"/>
    </location>
</feature>
<evidence type="ECO:0000256" key="2">
    <source>
        <dbReference type="SAM" id="MobiDB-lite"/>
    </source>
</evidence>
<evidence type="ECO:0000313" key="3">
    <source>
        <dbReference type="EMBL" id="CAI9936433.1"/>
    </source>
</evidence>
<name>A0AA86UC83_9EUKA</name>
<evidence type="ECO:0000313" key="5">
    <source>
        <dbReference type="Proteomes" id="UP001642409"/>
    </source>
</evidence>
<reference evidence="3" key="1">
    <citation type="submission" date="2023-06" db="EMBL/GenBank/DDBJ databases">
        <authorList>
            <person name="Kurt Z."/>
        </authorList>
    </citation>
    <scope>NUCLEOTIDE SEQUENCE</scope>
</reference>
<feature type="compositionally biased region" description="Polar residues" evidence="2">
    <location>
        <begin position="45"/>
        <end position="65"/>
    </location>
</feature>
<keyword evidence="5" id="KW-1185">Reference proteome</keyword>
<proteinExistence type="predicted"/>